<reference evidence="2" key="1">
    <citation type="submission" date="2021-07" db="EMBL/GenBank/DDBJ databases">
        <title>Draft genome of Mortierella alpina, strain LL118, isolated from an aspen leaf litter sample.</title>
        <authorList>
            <person name="Yang S."/>
            <person name="Vinatzer B.A."/>
        </authorList>
    </citation>
    <scope>NUCLEOTIDE SEQUENCE</scope>
    <source>
        <strain evidence="2">LL118</strain>
    </source>
</reference>
<dbReference type="EMBL" id="JAIFTL010000256">
    <property type="protein sequence ID" value="KAG9320798.1"/>
    <property type="molecule type" value="Genomic_DNA"/>
</dbReference>
<dbReference type="AlphaFoldDB" id="A0A9P8CUL3"/>
<dbReference type="Proteomes" id="UP000717515">
    <property type="component" value="Unassembled WGS sequence"/>
</dbReference>
<protein>
    <submittedName>
        <fullName evidence="2">Uncharacterized protein</fullName>
    </submittedName>
</protein>
<feature type="region of interest" description="Disordered" evidence="1">
    <location>
        <begin position="339"/>
        <end position="359"/>
    </location>
</feature>
<gene>
    <name evidence="2" type="ORF">KVV02_004641</name>
</gene>
<sequence>MRPIVHSDPRRPDSRPMFASVRQPYPRHHYAAPMAMPPPPPGAASSVAVVGSSTALHSMVRPGALPPPPPTLAQLQHQQQRPLYARHPATATGRNAQVYHPRPSMPFAAAQRPFIHPPASRQIVDSLRDKLLENPHFYHSVMDLASRGGISLHLPSASATSASTPVTPDPSPSAITEKHALAATEASTIATVAESTAQVSAKEPLAKSRLSKGQRKRLRNTKKTIEKRAQSYLSIISQSMFRMKIKDLKVASKTCLSKVNRLAGVDLAPERAAVCRRKLQSGCKADPEFSNMVANELDRMVDSIKGDESMDSKERRRKMKAFRNIAGYHDLIVQSMKADLQPSEETGRMASVAATAATQ</sequence>
<organism evidence="2 3">
    <name type="scientific">Mortierella alpina</name>
    <name type="common">Oleaginous fungus</name>
    <name type="synonym">Mortierella renispora</name>
    <dbReference type="NCBI Taxonomy" id="64518"/>
    <lineage>
        <taxon>Eukaryota</taxon>
        <taxon>Fungi</taxon>
        <taxon>Fungi incertae sedis</taxon>
        <taxon>Mucoromycota</taxon>
        <taxon>Mortierellomycotina</taxon>
        <taxon>Mortierellomycetes</taxon>
        <taxon>Mortierellales</taxon>
        <taxon>Mortierellaceae</taxon>
        <taxon>Mortierella</taxon>
    </lineage>
</organism>
<evidence type="ECO:0000313" key="3">
    <source>
        <dbReference type="Proteomes" id="UP000717515"/>
    </source>
</evidence>
<feature type="compositionally biased region" description="Basic and acidic residues" evidence="1">
    <location>
        <begin position="1"/>
        <end position="14"/>
    </location>
</feature>
<feature type="region of interest" description="Disordered" evidence="1">
    <location>
        <begin position="1"/>
        <end position="22"/>
    </location>
</feature>
<proteinExistence type="predicted"/>
<evidence type="ECO:0000256" key="1">
    <source>
        <dbReference type="SAM" id="MobiDB-lite"/>
    </source>
</evidence>
<comment type="caution">
    <text evidence="2">The sequence shown here is derived from an EMBL/GenBank/DDBJ whole genome shotgun (WGS) entry which is preliminary data.</text>
</comment>
<evidence type="ECO:0000313" key="2">
    <source>
        <dbReference type="EMBL" id="KAG9320798.1"/>
    </source>
</evidence>
<accession>A0A9P8CUL3</accession>
<name>A0A9P8CUL3_MORAP</name>